<dbReference type="Proteomes" id="UP001217500">
    <property type="component" value="Chromosome"/>
</dbReference>
<dbReference type="PANTHER" id="PTHR11365:SF23">
    <property type="entry name" value="HYPOTHETICAL 5-OXOPROLINASE (EUROFUNG)-RELATED"/>
    <property type="match status" value="1"/>
</dbReference>
<dbReference type="PANTHER" id="PTHR11365">
    <property type="entry name" value="5-OXOPROLINASE RELATED"/>
    <property type="match status" value="1"/>
</dbReference>
<organism evidence="6 7">
    <name type="scientific">Gimibacter soli</name>
    <dbReference type="NCBI Taxonomy" id="3024400"/>
    <lineage>
        <taxon>Bacteria</taxon>
        <taxon>Pseudomonadati</taxon>
        <taxon>Pseudomonadota</taxon>
        <taxon>Alphaproteobacteria</taxon>
        <taxon>Kordiimonadales</taxon>
        <taxon>Temperatibacteraceae</taxon>
        <taxon>Gimibacter</taxon>
    </lineage>
</organism>
<evidence type="ECO:0000259" key="5">
    <source>
        <dbReference type="Pfam" id="PF05378"/>
    </source>
</evidence>
<gene>
    <name evidence="6" type="ORF">PH603_06590</name>
</gene>
<evidence type="ECO:0000259" key="3">
    <source>
        <dbReference type="Pfam" id="PF01968"/>
    </source>
</evidence>
<protein>
    <submittedName>
        <fullName evidence="6">Hydantoinase B/oxoprolinase family protein</fullName>
    </submittedName>
</protein>
<dbReference type="InterPro" id="IPR002821">
    <property type="entry name" value="Hydantoinase_A"/>
</dbReference>
<dbReference type="KEGG" id="gso:PH603_06590"/>
<evidence type="ECO:0000259" key="4">
    <source>
        <dbReference type="Pfam" id="PF02538"/>
    </source>
</evidence>
<keyword evidence="7" id="KW-1185">Reference proteome</keyword>
<dbReference type="Pfam" id="PF02538">
    <property type="entry name" value="Hydantoinase_B"/>
    <property type="match status" value="1"/>
</dbReference>
<proteinExistence type="inferred from homology"/>
<dbReference type="InterPro" id="IPR045079">
    <property type="entry name" value="Oxoprolinase-like"/>
</dbReference>
<dbReference type="GO" id="GO:0005829">
    <property type="term" value="C:cytosol"/>
    <property type="evidence" value="ECO:0007669"/>
    <property type="project" value="TreeGrafter"/>
</dbReference>
<evidence type="ECO:0000313" key="7">
    <source>
        <dbReference type="Proteomes" id="UP001217500"/>
    </source>
</evidence>
<dbReference type="InterPro" id="IPR003692">
    <property type="entry name" value="Hydantoinase_B"/>
</dbReference>
<name>A0AAF0BN25_9PROT</name>
<feature type="domain" description="Hydantoinase B/oxoprolinase" evidence="4">
    <location>
        <begin position="689"/>
        <end position="1195"/>
    </location>
</feature>
<evidence type="ECO:0000256" key="2">
    <source>
        <dbReference type="SAM" id="MobiDB-lite"/>
    </source>
</evidence>
<dbReference type="GO" id="GO:0006749">
    <property type="term" value="P:glutathione metabolic process"/>
    <property type="evidence" value="ECO:0007669"/>
    <property type="project" value="TreeGrafter"/>
</dbReference>
<accession>A0AAF0BN25</accession>
<feature type="domain" description="Hydantoinase A/oxoprolinase" evidence="3">
    <location>
        <begin position="208"/>
        <end position="495"/>
    </location>
</feature>
<comment type="similarity">
    <text evidence="1">Belongs to the oxoprolinase family.</text>
</comment>
<dbReference type="GO" id="GO:0017168">
    <property type="term" value="F:5-oxoprolinase (ATP-hydrolyzing) activity"/>
    <property type="evidence" value="ECO:0007669"/>
    <property type="project" value="TreeGrafter"/>
</dbReference>
<feature type="region of interest" description="Disordered" evidence="2">
    <location>
        <begin position="1171"/>
        <end position="1198"/>
    </location>
</feature>
<dbReference type="EMBL" id="CP116805">
    <property type="protein sequence ID" value="WCL55425.1"/>
    <property type="molecule type" value="Genomic_DNA"/>
</dbReference>
<feature type="domain" description="Hydantoinase/oxoprolinase N-terminal" evidence="5">
    <location>
        <begin position="10"/>
        <end position="187"/>
    </location>
</feature>
<feature type="compositionally biased region" description="Gly residues" evidence="2">
    <location>
        <begin position="1188"/>
        <end position="1198"/>
    </location>
</feature>
<evidence type="ECO:0000256" key="1">
    <source>
        <dbReference type="ARBA" id="ARBA00010403"/>
    </source>
</evidence>
<sequence>MSADDGKWQFWIDRGGTFTDVIARNPEGILSAHKYLSESPGRYRDAAVYAMRQIMGVEAKAPFPAERVTTIRMGTTVATNALLERKGCRTALLITRGMADALLIGQQHREDLFALKPGRAVPPYDLVIEADERIDAHGHIITELDAVEVRHALAEARRHGFTSLAIVFMHGYRFPAHEALAAAIAVDEGFTHVSVSHKVSPLMKLIPRGATSVVDAYLSPVLAQYVGRLEDDVNGAPLFFMQSNGGLTRADTFNGKDAVLSGPAGGVVAMAEMGRRAGKERLIGFDMGGTSTDVTHYRGVYERCVDATLAGIPVSVPMLSIETVAAGGGSVCRFEDGRFQVGPESAGAYPGPASYGFDGPATVTDCNVVLGKLQPDLFPAVFGPHGNAPLDVAAARERFTAIADRIETETGKRMEIEAIAEGFLDVAVEHMGRAIRRISVARGHDVTGYSLLTFGGAGGQHACLLAASLHMDSVVIPPFAGVLSALGMGLADLKALRTAAVEAPIEAEADLADIVEDLKETVTDTLVAQGVPRADVALRIDARLKYKGSDTTLPIAFGSAGEMRAAFGAAHAEAYGFTEDDRPILVEAVEVEASGGGYEGTLEAAMGSAAKAHEPRQIYMAGKHRTVPVIDRRSIVPGTPLDGPAIILENGSTTVLEPGWRAERTDDDQLLLTRTAATTRRGVSLQEADPVLLEVFNNLFMSVAEDMGGVLARTAHSVNIKERLDFSCAVFDADGELIANAPHMPVHLGSMGASVKAVIAANGTTMRQGDAFMTNDPYHGGTHLPDITVVTPVWLNPDEPPRFYVASRGHHADIGGITPGSMPPNSTSITEEGIAFASTALVEGGKFREATIRKLLAAGPHPARNPDQNIADLKAQIAANRRGIDGVLRLVGEFGAPVVDAYMQHVQDNAEGAVRRAIERLTDGDVSYPMDCGITIKVKVRVDRAARGVTVDFTGTSGLSTTNFNAPLAVTRAAVLYVFRLLAGSDIPLNAGCMKPIKLIVPAGCCLNPEPPAAVVAGNVETSQAVTNALLMATGVMAASQGTMNNLTFGNARHQYYETIGGGTGAGATFDGADAIQSHMTNSRLTDPEVLEWRYPVRVEHFGVRRGSGGAGLHHGGNGIVREIRFLKAMDVSILSGHRRIAPPGLMGGEPGMVGHTHILRASGAIDELGATGSASVEPDDRIRVETPGGGGYGEKEE</sequence>
<dbReference type="Pfam" id="PF01968">
    <property type="entry name" value="Hydantoinase_A"/>
    <property type="match status" value="1"/>
</dbReference>
<dbReference type="AlphaFoldDB" id="A0AAF0BN25"/>
<evidence type="ECO:0000313" key="6">
    <source>
        <dbReference type="EMBL" id="WCL55425.1"/>
    </source>
</evidence>
<dbReference type="RefSeq" id="WP_289505235.1">
    <property type="nucleotide sequence ID" value="NZ_CP116805.1"/>
</dbReference>
<dbReference type="Pfam" id="PF05378">
    <property type="entry name" value="Hydant_A_N"/>
    <property type="match status" value="1"/>
</dbReference>
<dbReference type="InterPro" id="IPR008040">
    <property type="entry name" value="Hydant_A_N"/>
</dbReference>
<reference evidence="6" key="1">
    <citation type="submission" date="2023-01" db="EMBL/GenBank/DDBJ databases">
        <title>The genome sequence of Kordiimonadaceae bacterium 6D33.</title>
        <authorList>
            <person name="Liu Y."/>
        </authorList>
    </citation>
    <scope>NUCLEOTIDE SEQUENCE</scope>
    <source>
        <strain evidence="6">6D33</strain>
    </source>
</reference>